<dbReference type="Proteomes" id="UP000483004">
    <property type="component" value="Unassembled WGS sequence"/>
</dbReference>
<accession>A0A6L3VFS3</accession>
<keyword evidence="1" id="KW-0732">Signal</keyword>
<dbReference type="AlphaFoldDB" id="A0A6L3VFS3"/>
<organism evidence="2 3">
    <name type="scientific">Actinomadura montaniterrae</name>
    <dbReference type="NCBI Taxonomy" id="1803903"/>
    <lineage>
        <taxon>Bacteria</taxon>
        <taxon>Bacillati</taxon>
        <taxon>Actinomycetota</taxon>
        <taxon>Actinomycetes</taxon>
        <taxon>Streptosporangiales</taxon>
        <taxon>Thermomonosporaceae</taxon>
        <taxon>Actinomadura</taxon>
    </lineage>
</organism>
<evidence type="ECO:0000313" key="2">
    <source>
        <dbReference type="EMBL" id="KAB2365738.1"/>
    </source>
</evidence>
<feature type="chain" id="PRO_5026970362" evidence="1">
    <location>
        <begin position="21"/>
        <end position="300"/>
    </location>
</feature>
<dbReference type="OrthoDB" id="3467825at2"/>
<comment type="caution">
    <text evidence="2">The sequence shown here is derived from an EMBL/GenBank/DDBJ whole genome shotgun (WGS) entry which is preliminary data.</text>
</comment>
<feature type="signal peptide" evidence="1">
    <location>
        <begin position="1"/>
        <end position="20"/>
    </location>
</feature>
<keyword evidence="3" id="KW-1185">Reference proteome</keyword>
<name>A0A6L3VFS3_9ACTN</name>
<evidence type="ECO:0000256" key="1">
    <source>
        <dbReference type="SAM" id="SignalP"/>
    </source>
</evidence>
<dbReference type="Pfam" id="PF07712">
    <property type="entry name" value="SURNod19"/>
    <property type="match status" value="1"/>
</dbReference>
<gene>
    <name evidence="2" type="ORF">F9B16_40335</name>
</gene>
<reference evidence="2 3" key="1">
    <citation type="submission" date="2019-09" db="EMBL/GenBank/DDBJ databases">
        <title>Actinomadura physcomitrii sp. nov., a novel actinomycete isolated from moss [Physcomitrium sphaericum (Ludw) Fuernr].</title>
        <authorList>
            <person name="Liu C."/>
            <person name="Zhuang X."/>
        </authorList>
    </citation>
    <scope>NUCLEOTIDE SEQUENCE [LARGE SCALE GENOMIC DNA]</scope>
    <source>
        <strain evidence="2 3">CYP1-1B</strain>
    </source>
</reference>
<dbReference type="InterPro" id="IPR011692">
    <property type="entry name" value="Stress_up-reg_Nod19"/>
</dbReference>
<dbReference type="EMBL" id="WBMR01000203">
    <property type="protein sequence ID" value="KAB2365738.1"/>
    <property type="molecule type" value="Genomic_DNA"/>
</dbReference>
<evidence type="ECO:0000313" key="3">
    <source>
        <dbReference type="Proteomes" id="UP000483004"/>
    </source>
</evidence>
<sequence length="300" mass="31160">MIVAMVASVAALAGTGHALAAAPAAAPAAAATQTVTVKYGPWTIPGGTMDRPGELPNVMSAAPKPCSNCDIVGEKPDLVYADGSTADMNSGPMLHHFVISNLAAHDTVCPLSPLGDRIWASGDERTEKTMPDGYGMPVKSYDRWAMLTDLMNYSSAPKTVYISITYTIAAAGSTTPVRSLWLDAGGCLTSDYSVPAGPSTHTWSWTSTVAGRIVFANGHQHAGGVHVKAADDTTGTLICDSPATYDTMGGMRTIVKMGTCSGDPLATVARGDRLTVTSYYDSPAARNDVMGIVHAYIAEG</sequence>
<proteinExistence type="predicted"/>
<protein>
    <submittedName>
        <fullName evidence="2">Uncharacterized protein</fullName>
    </submittedName>
</protein>